<evidence type="ECO:0000256" key="1">
    <source>
        <dbReference type="SAM" id="MobiDB-lite"/>
    </source>
</evidence>
<sequence>MSHKCHLSGEESCIAIQRYLNDKREPYVAGLHGNTKRKIHKAALEVGLQAERQNKLIDHVYISSGGEHLNLQLTWETISPKILDYIRECQCQNKQDRGRVCTEEGLGCLPQRRSTQMQHQLPLSRGSLDNGPCLRFEPSALPSTPPAPAP</sequence>
<dbReference type="AlphaFoldDB" id="A0A4W4EXP7"/>
<evidence type="ECO:0000313" key="3">
    <source>
        <dbReference type="Proteomes" id="UP000314983"/>
    </source>
</evidence>
<dbReference type="Proteomes" id="UP000314983">
    <property type="component" value="Chromosome 17"/>
</dbReference>
<proteinExistence type="predicted"/>
<reference evidence="2" key="3">
    <citation type="submission" date="2020-05" db="EMBL/GenBank/DDBJ databases">
        <title>Electrophorus electricus (electric eel) genome, fEleEle1, primary haplotype.</title>
        <authorList>
            <person name="Myers G."/>
            <person name="Meyer A."/>
            <person name="Fedrigo O."/>
            <person name="Formenti G."/>
            <person name="Rhie A."/>
            <person name="Tracey A."/>
            <person name="Sims Y."/>
            <person name="Jarvis E.D."/>
        </authorList>
    </citation>
    <scope>NUCLEOTIDE SEQUENCE [LARGE SCALE GENOMIC DNA]</scope>
</reference>
<feature type="region of interest" description="Disordered" evidence="1">
    <location>
        <begin position="113"/>
        <end position="150"/>
    </location>
</feature>
<dbReference type="Ensembl" id="ENSEEET00000017134.2">
    <property type="protein sequence ID" value="ENSEEEP00000016942.1"/>
    <property type="gene ID" value="ENSEEEG00000008398.2"/>
</dbReference>
<reference evidence="2" key="4">
    <citation type="submission" date="2025-08" db="UniProtKB">
        <authorList>
            <consortium name="Ensembl"/>
        </authorList>
    </citation>
    <scope>IDENTIFICATION</scope>
</reference>
<organism evidence="2 3">
    <name type="scientific">Electrophorus electricus</name>
    <name type="common">Electric eel</name>
    <name type="synonym">Gymnotus electricus</name>
    <dbReference type="NCBI Taxonomy" id="8005"/>
    <lineage>
        <taxon>Eukaryota</taxon>
        <taxon>Metazoa</taxon>
        <taxon>Chordata</taxon>
        <taxon>Craniata</taxon>
        <taxon>Vertebrata</taxon>
        <taxon>Euteleostomi</taxon>
        <taxon>Actinopterygii</taxon>
        <taxon>Neopterygii</taxon>
        <taxon>Teleostei</taxon>
        <taxon>Ostariophysi</taxon>
        <taxon>Gymnotiformes</taxon>
        <taxon>Gymnotoidei</taxon>
        <taxon>Gymnotidae</taxon>
        <taxon>Electrophorus</taxon>
    </lineage>
</organism>
<keyword evidence="3" id="KW-1185">Reference proteome</keyword>
<protein>
    <submittedName>
        <fullName evidence="2">Uncharacterized protein</fullName>
    </submittedName>
</protein>
<dbReference type="STRING" id="8005.ENSEEEP00000016942"/>
<reference evidence="2" key="5">
    <citation type="submission" date="2025-09" db="UniProtKB">
        <authorList>
            <consortium name="Ensembl"/>
        </authorList>
    </citation>
    <scope>IDENTIFICATION</scope>
</reference>
<reference evidence="3" key="1">
    <citation type="journal article" date="2014" name="Science">
        <title>Nonhuman genetics. Genomic basis for the convergent evolution of electric organs.</title>
        <authorList>
            <person name="Gallant J.R."/>
            <person name="Traeger L.L."/>
            <person name="Volkening J.D."/>
            <person name="Moffett H."/>
            <person name="Chen P.H."/>
            <person name="Novina C.D."/>
            <person name="Phillips G.N.Jr."/>
            <person name="Anand R."/>
            <person name="Wells G.B."/>
            <person name="Pinch M."/>
            <person name="Guth R."/>
            <person name="Unguez G.A."/>
            <person name="Albert J.S."/>
            <person name="Zakon H.H."/>
            <person name="Samanta M.P."/>
            <person name="Sussman M.R."/>
        </authorList>
    </citation>
    <scope>NUCLEOTIDE SEQUENCE [LARGE SCALE GENOMIC DNA]</scope>
</reference>
<name>A0A4W4EXP7_ELEEL</name>
<reference evidence="3" key="2">
    <citation type="journal article" date="2017" name="Sci. Adv.">
        <title>A tail of two voltages: Proteomic comparison of the three electric organs of the electric eel.</title>
        <authorList>
            <person name="Traeger L.L."/>
            <person name="Sabat G."/>
            <person name="Barrett-Wilt G.A."/>
            <person name="Wells G.B."/>
            <person name="Sussman M.R."/>
        </authorList>
    </citation>
    <scope>NUCLEOTIDE SEQUENCE [LARGE SCALE GENOMIC DNA]</scope>
</reference>
<evidence type="ECO:0000313" key="2">
    <source>
        <dbReference type="Ensembl" id="ENSEEEP00000016942.1"/>
    </source>
</evidence>
<dbReference type="GeneTree" id="ENSGT00950000186445"/>
<accession>A0A4W4EXP7</accession>